<organism evidence="1 2">
    <name type="scientific">Halteria grandinella</name>
    <dbReference type="NCBI Taxonomy" id="5974"/>
    <lineage>
        <taxon>Eukaryota</taxon>
        <taxon>Sar</taxon>
        <taxon>Alveolata</taxon>
        <taxon>Ciliophora</taxon>
        <taxon>Intramacronucleata</taxon>
        <taxon>Spirotrichea</taxon>
        <taxon>Stichotrichia</taxon>
        <taxon>Sporadotrichida</taxon>
        <taxon>Halteriidae</taxon>
        <taxon>Halteria</taxon>
    </lineage>
</organism>
<dbReference type="AlphaFoldDB" id="A0A8J8STU5"/>
<accession>A0A8J8STU5</accession>
<protein>
    <submittedName>
        <fullName evidence="1">Uncharacterized protein</fullName>
    </submittedName>
</protein>
<evidence type="ECO:0000313" key="1">
    <source>
        <dbReference type="EMBL" id="TNV67752.1"/>
    </source>
</evidence>
<keyword evidence="2" id="KW-1185">Reference proteome</keyword>
<evidence type="ECO:0000313" key="2">
    <source>
        <dbReference type="Proteomes" id="UP000785679"/>
    </source>
</evidence>
<dbReference type="EMBL" id="RRYP01036670">
    <property type="protein sequence ID" value="TNV67752.1"/>
    <property type="molecule type" value="Genomic_DNA"/>
</dbReference>
<proteinExistence type="predicted"/>
<gene>
    <name evidence="1" type="ORF">FGO68_gene7125</name>
</gene>
<dbReference type="Proteomes" id="UP000785679">
    <property type="component" value="Unassembled WGS sequence"/>
</dbReference>
<reference evidence="1" key="1">
    <citation type="submission" date="2019-06" db="EMBL/GenBank/DDBJ databases">
        <authorList>
            <person name="Zheng W."/>
        </authorList>
    </citation>
    <scope>NUCLEOTIDE SEQUENCE</scope>
    <source>
        <strain evidence="1">QDHG01</strain>
    </source>
</reference>
<comment type="caution">
    <text evidence="1">The sequence shown here is derived from an EMBL/GenBank/DDBJ whole genome shotgun (WGS) entry which is preliminary data.</text>
</comment>
<name>A0A8J8STU5_HALGN</name>
<sequence>MDHLLAILLSDQDNTYSMNTWFGGNSCTSLHDTLSPQIALQTDHGLQTLVLVYHTFSLIHILDALLLEDQPQLTELEYEHQTLPVDALID</sequence>